<accession>A0A1L5PTZ4</accession>
<gene>
    <name evidence="1" type="ORF">BL240_20275</name>
</gene>
<sequence length="193" mass="21967">MIKADFTAELHTHAGRVVVAESSVGQHPFTWLDEDGWLCVDNHRKAHARDEIVRIAFDFKYITSEKGRDLYYISCNNHWKFAGARLEQNSRGWLGLYGTGVIGRVTDAVANFKPQLAGLGDYWKIDTQDYWNGDLNSAERVPFYLRDKHGHRVASTRPEDASTDLSLTFDRFLNASATPGQILTFYLKNIRLA</sequence>
<protein>
    <submittedName>
        <fullName evidence="1">Uncharacterized protein</fullName>
    </submittedName>
</protein>
<reference evidence="1 2" key="1">
    <citation type="submission" date="2016-12" db="EMBL/GenBank/DDBJ databases">
        <title>Draft Genome Sequence of Mercury Resistant Pseudomonas DRA525.</title>
        <authorList>
            <person name="Drace K.M."/>
        </authorList>
    </citation>
    <scope>NUCLEOTIDE SEQUENCE [LARGE SCALE GENOMIC DNA]</scope>
    <source>
        <strain evidence="1 2">DRA525</strain>
    </source>
</reference>
<evidence type="ECO:0000313" key="2">
    <source>
        <dbReference type="Proteomes" id="UP000185146"/>
    </source>
</evidence>
<dbReference type="Proteomes" id="UP000185146">
    <property type="component" value="Chromosome"/>
</dbReference>
<dbReference type="RefSeq" id="WP_075045948.1">
    <property type="nucleotide sequence ID" value="NZ_CP018743.1"/>
</dbReference>
<evidence type="ECO:0000313" key="1">
    <source>
        <dbReference type="EMBL" id="APO83648.1"/>
    </source>
</evidence>
<proteinExistence type="predicted"/>
<dbReference type="AlphaFoldDB" id="A0A1L5PTZ4"/>
<organism evidence="1 2">
    <name type="scientific">Pseudomonas putida</name>
    <name type="common">Arthrobacter siderocapsulatus</name>
    <dbReference type="NCBI Taxonomy" id="303"/>
    <lineage>
        <taxon>Bacteria</taxon>
        <taxon>Pseudomonadati</taxon>
        <taxon>Pseudomonadota</taxon>
        <taxon>Gammaproteobacteria</taxon>
        <taxon>Pseudomonadales</taxon>
        <taxon>Pseudomonadaceae</taxon>
        <taxon>Pseudomonas</taxon>
    </lineage>
</organism>
<dbReference type="EMBL" id="CP018743">
    <property type="protein sequence ID" value="APO83648.1"/>
    <property type="molecule type" value="Genomic_DNA"/>
</dbReference>
<name>A0A1L5PTZ4_PSEPU</name>